<organism evidence="2">
    <name type="scientific">mine drainage metagenome</name>
    <dbReference type="NCBI Taxonomy" id="410659"/>
    <lineage>
        <taxon>unclassified sequences</taxon>
        <taxon>metagenomes</taxon>
        <taxon>ecological metagenomes</taxon>
    </lineage>
</organism>
<evidence type="ECO:0000259" key="1">
    <source>
        <dbReference type="SMART" id="SM00849"/>
    </source>
</evidence>
<dbReference type="InterPro" id="IPR036866">
    <property type="entry name" value="RibonucZ/Hydroxyglut_hydro"/>
</dbReference>
<feature type="domain" description="Metallo-beta-lactamase" evidence="1">
    <location>
        <begin position="21"/>
        <end position="179"/>
    </location>
</feature>
<evidence type="ECO:0000313" key="2">
    <source>
        <dbReference type="EMBL" id="EQD41753.1"/>
    </source>
</evidence>
<dbReference type="AlphaFoldDB" id="T0Z9P0"/>
<comment type="caution">
    <text evidence="2">The sequence shown here is derived from an EMBL/GenBank/DDBJ whole genome shotgun (WGS) entry which is preliminary data.</text>
</comment>
<dbReference type="Pfam" id="PF00753">
    <property type="entry name" value="Lactamase_B"/>
    <property type="match status" value="1"/>
</dbReference>
<protein>
    <submittedName>
        <fullName evidence="2">Metallo-beta-lactamase family protein</fullName>
    </submittedName>
</protein>
<dbReference type="PANTHER" id="PTHR23131">
    <property type="entry name" value="ENDORIBONUCLEASE LACTB2"/>
    <property type="match status" value="1"/>
</dbReference>
<dbReference type="Gene3D" id="1.10.10.10">
    <property type="entry name" value="Winged helix-like DNA-binding domain superfamily/Winged helix DNA-binding domain"/>
    <property type="match status" value="1"/>
</dbReference>
<gene>
    <name evidence="2" type="ORF">B1B_14392</name>
</gene>
<dbReference type="InterPro" id="IPR036388">
    <property type="entry name" value="WH-like_DNA-bd_sf"/>
</dbReference>
<dbReference type="Pfam" id="PF17778">
    <property type="entry name" value="WHD_BLACT"/>
    <property type="match status" value="1"/>
</dbReference>
<dbReference type="EMBL" id="AUZY01009532">
    <property type="protein sequence ID" value="EQD41753.1"/>
    <property type="molecule type" value="Genomic_DNA"/>
</dbReference>
<reference evidence="2" key="1">
    <citation type="submission" date="2013-08" db="EMBL/GenBank/DDBJ databases">
        <authorList>
            <person name="Mendez C."/>
            <person name="Richter M."/>
            <person name="Ferrer M."/>
            <person name="Sanchez J."/>
        </authorList>
    </citation>
    <scope>NUCLEOTIDE SEQUENCE</scope>
</reference>
<dbReference type="SUPFAM" id="SSF56281">
    <property type="entry name" value="Metallo-hydrolase/oxidoreductase"/>
    <property type="match status" value="1"/>
</dbReference>
<accession>T0Z9P0</accession>
<sequence>MDQATVTLVRASNPGPLTGSGTNTWIFGLDETVVIDPGPLEEEHLQRVAETALRVGRVAAILCTHHHQDHRAGADRLAELTAAPLAVFYQRADRAGVLPLHDQDRILAGRSELVAIHTPGHASDHLCFLAERERLLFTGDHILSGTTSVIWPPDGDMAQYLASLRHVGELAVDRLLPGHGEPIDNPAEMVATLIGHRRAREEQILAALRPGPARPVDLVPTLYAGYRKEVWDFAAQTVLAHCLKLTGEGRLRQLGGGDEAAFELT</sequence>
<dbReference type="Gene3D" id="3.60.15.10">
    <property type="entry name" value="Ribonuclease Z/Hydroxyacylglutathione hydrolase-like"/>
    <property type="match status" value="1"/>
</dbReference>
<dbReference type="SMART" id="SM00849">
    <property type="entry name" value="Lactamase_B"/>
    <property type="match status" value="1"/>
</dbReference>
<dbReference type="InterPro" id="IPR001279">
    <property type="entry name" value="Metallo-B-lactamas"/>
</dbReference>
<dbReference type="InterPro" id="IPR050662">
    <property type="entry name" value="Sec-metab_biosynth-thioest"/>
</dbReference>
<dbReference type="InterPro" id="IPR041516">
    <property type="entry name" value="LACTB2_WH"/>
</dbReference>
<name>T0Z9P0_9ZZZZ</name>
<proteinExistence type="predicted"/>
<dbReference type="PANTHER" id="PTHR23131:SF0">
    <property type="entry name" value="ENDORIBONUCLEASE LACTB2"/>
    <property type="match status" value="1"/>
</dbReference>
<dbReference type="CDD" id="cd16278">
    <property type="entry name" value="metallo-hydrolase-like_MBL-fold"/>
    <property type="match status" value="1"/>
</dbReference>
<reference evidence="2" key="2">
    <citation type="journal article" date="2014" name="ISME J.">
        <title>Microbial stratification in low pH oxic and suboxic macroscopic growths along an acid mine drainage.</title>
        <authorList>
            <person name="Mendez-Garcia C."/>
            <person name="Mesa V."/>
            <person name="Sprenger R.R."/>
            <person name="Richter M."/>
            <person name="Diez M.S."/>
            <person name="Solano J."/>
            <person name="Bargiela R."/>
            <person name="Golyshina O.V."/>
            <person name="Manteca A."/>
            <person name="Ramos J.L."/>
            <person name="Gallego J.R."/>
            <person name="Llorente I."/>
            <person name="Martins Dos Santos V.A."/>
            <person name="Jensen O.N."/>
            <person name="Pelaez A.I."/>
            <person name="Sanchez J."/>
            <person name="Ferrer M."/>
        </authorList>
    </citation>
    <scope>NUCLEOTIDE SEQUENCE</scope>
</reference>